<feature type="chain" id="PRO_5038599845" evidence="2">
    <location>
        <begin position="25"/>
        <end position="411"/>
    </location>
</feature>
<organism evidence="3 4">
    <name type="scientific">Amycolatopsis marina</name>
    <dbReference type="NCBI Taxonomy" id="490629"/>
    <lineage>
        <taxon>Bacteria</taxon>
        <taxon>Bacillati</taxon>
        <taxon>Actinomycetota</taxon>
        <taxon>Actinomycetes</taxon>
        <taxon>Pseudonocardiales</taxon>
        <taxon>Pseudonocardiaceae</taxon>
        <taxon>Amycolatopsis</taxon>
    </lineage>
</organism>
<dbReference type="STRING" id="490629.SAMN05216266_119132"/>
<evidence type="ECO:0000256" key="1">
    <source>
        <dbReference type="ARBA" id="ARBA00022729"/>
    </source>
</evidence>
<dbReference type="Proteomes" id="UP000243799">
    <property type="component" value="Unassembled WGS sequence"/>
</dbReference>
<dbReference type="PANTHER" id="PTHR33376:SF5">
    <property type="entry name" value="EXTRACYTOPLASMIC SOLUTE RECEPTOR PROTEIN"/>
    <property type="match status" value="1"/>
</dbReference>
<dbReference type="AlphaFoldDB" id="A0A1I1C7E9"/>
<dbReference type="EMBL" id="FOKG01000019">
    <property type="protein sequence ID" value="SFB56353.1"/>
    <property type="molecule type" value="Genomic_DNA"/>
</dbReference>
<protein>
    <submittedName>
        <fullName evidence="3">TRAP-type C4-dicarboxylate transport system, substrate-binding protein</fullName>
    </submittedName>
</protein>
<evidence type="ECO:0000313" key="4">
    <source>
        <dbReference type="Proteomes" id="UP000243799"/>
    </source>
</evidence>
<dbReference type="RefSeq" id="WP_091676794.1">
    <property type="nucleotide sequence ID" value="NZ_FOKG01000019.1"/>
</dbReference>
<name>A0A1I1C7E9_9PSEU</name>
<keyword evidence="4" id="KW-1185">Reference proteome</keyword>
<sequence length="411" mass="44048">MLGESRYRRSLPVLTTAVLLLAVAACGTDTDGADAGGELATMSPVTLRVQSAHGPDAAASRAFDAWKEAVEEASEGKLQFEMFYGGALAPLTETEEGLAAGLVDIASHAPIYNPAQFPAENVIQQMNSVIAPQPLAGTLQALGAQTELALEEVYPPQFEEQGLHPLLVPATVIPAYHLVCTDDPVRTLDEAEGTRVRVPSEHLGSEAEALGMTPTATTIAELYEAMERGVVDCALAAPSDIRDLGLIDVVDHWILDPEVMWSGVSSFHVSISKTTWDGLPVAAQRILWDTAGEVFLRTMTEAALADTAEAITQAQQGGVRFHRWNEDIRGALRGHQQTVAGSATAEMDRGEEFGARFAALHDEWLNALPELGYEPSLDASFEEFASGFTDSGFDLGPFVSRVVEVRSAHRP</sequence>
<dbReference type="PANTHER" id="PTHR33376">
    <property type="match status" value="1"/>
</dbReference>
<proteinExistence type="predicted"/>
<dbReference type="OrthoDB" id="9815946at2"/>
<evidence type="ECO:0000256" key="2">
    <source>
        <dbReference type="SAM" id="SignalP"/>
    </source>
</evidence>
<dbReference type="PROSITE" id="PS51257">
    <property type="entry name" value="PROKAR_LIPOPROTEIN"/>
    <property type="match status" value="1"/>
</dbReference>
<dbReference type="InterPro" id="IPR038404">
    <property type="entry name" value="TRAP_DctP_sf"/>
</dbReference>
<dbReference type="NCBIfam" id="NF037995">
    <property type="entry name" value="TRAP_S1"/>
    <property type="match status" value="1"/>
</dbReference>
<accession>A0A1I1C7E9</accession>
<keyword evidence="1 2" id="KW-0732">Signal</keyword>
<dbReference type="Pfam" id="PF03480">
    <property type="entry name" value="DctP"/>
    <property type="match status" value="1"/>
</dbReference>
<dbReference type="InterPro" id="IPR018389">
    <property type="entry name" value="DctP_fam"/>
</dbReference>
<gene>
    <name evidence="3" type="ORF">SAMN05216266_119132</name>
</gene>
<evidence type="ECO:0000313" key="3">
    <source>
        <dbReference type="EMBL" id="SFB56353.1"/>
    </source>
</evidence>
<dbReference type="GO" id="GO:0055085">
    <property type="term" value="P:transmembrane transport"/>
    <property type="evidence" value="ECO:0007669"/>
    <property type="project" value="InterPro"/>
</dbReference>
<feature type="signal peptide" evidence="2">
    <location>
        <begin position="1"/>
        <end position="24"/>
    </location>
</feature>
<reference evidence="4" key="1">
    <citation type="submission" date="2016-10" db="EMBL/GenBank/DDBJ databases">
        <authorList>
            <person name="Varghese N."/>
            <person name="Submissions S."/>
        </authorList>
    </citation>
    <scope>NUCLEOTIDE SEQUENCE [LARGE SCALE GENOMIC DNA]</scope>
    <source>
        <strain evidence="4">CGMCC 4.3568</strain>
    </source>
</reference>
<dbReference type="Gene3D" id="3.40.190.170">
    <property type="entry name" value="Bacterial extracellular solute-binding protein, family 7"/>
    <property type="match status" value="1"/>
</dbReference>